<dbReference type="Proteomes" id="UP000829447">
    <property type="component" value="Linkage Group LG9"/>
</dbReference>
<name>A0ACC5WQY0_PANGG</name>
<evidence type="ECO:0000313" key="1">
    <source>
        <dbReference type="EMBL" id="MCI4381519.1"/>
    </source>
</evidence>
<proteinExistence type="predicted"/>
<sequence length="111" mass="12476">MKSHTRSGGSFQSLTPETGEKQEPELNQMPLIKFLNQRAGQDAGGGRVRPKVNVDQCSKDLEAVDDMVNLTNQEWNKFMARVFGLKWEQLRQSVPSIHGSPMQFDTLSIVT</sequence>
<dbReference type="EMBL" id="CM040462">
    <property type="protein sequence ID" value="MCI4381519.1"/>
    <property type="molecule type" value="Genomic_DNA"/>
</dbReference>
<protein>
    <submittedName>
        <fullName evidence="1">Uncharacterized protein</fullName>
    </submittedName>
</protein>
<comment type="caution">
    <text evidence="1">The sequence shown here is derived from an EMBL/GenBank/DDBJ whole genome shotgun (WGS) entry which is preliminary data.</text>
</comment>
<organism evidence="1 2">
    <name type="scientific">Pangasianodon gigas</name>
    <name type="common">Mekong giant catfish</name>
    <name type="synonym">Pangasius gigas</name>
    <dbReference type="NCBI Taxonomy" id="30993"/>
    <lineage>
        <taxon>Eukaryota</taxon>
        <taxon>Metazoa</taxon>
        <taxon>Chordata</taxon>
        <taxon>Craniata</taxon>
        <taxon>Vertebrata</taxon>
        <taxon>Euteleostomi</taxon>
        <taxon>Actinopterygii</taxon>
        <taxon>Neopterygii</taxon>
        <taxon>Teleostei</taxon>
        <taxon>Ostariophysi</taxon>
        <taxon>Siluriformes</taxon>
        <taxon>Pangasiidae</taxon>
        <taxon>Pangasianodon</taxon>
    </lineage>
</organism>
<gene>
    <name evidence="1" type="ORF">PGIGA_G00252790</name>
</gene>
<accession>A0ACC5WQY0</accession>
<keyword evidence="2" id="KW-1185">Reference proteome</keyword>
<evidence type="ECO:0000313" key="2">
    <source>
        <dbReference type="Proteomes" id="UP000829447"/>
    </source>
</evidence>
<reference evidence="1 2" key="1">
    <citation type="journal article" date="2022" name="bioRxiv">
        <title>An ancient truncated duplication of the anti-Mullerian hormone receptor type 2 gene is a potential conserved master sex determinant in the Pangasiidae catfish family.</title>
        <authorList>
            <person name="Wen M."/>
            <person name="Pan Q."/>
            <person name="Jouanno E."/>
            <person name="Montfort J."/>
            <person name="Zahm M."/>
            <person name="Cabau C."/>
            <person name="Klopp C."/>
            <person name="Iampietro C."/>
            <person name="Roques C."/>
            <person name="Bouchez O."/>
            <person name="Castinel A."/>
            <person name="Donnadieu C."/>
            <person name="Parrinello H."/>
            <person name="Poncet C."/>
            <person name="Belmonte E."/>
            <person name="Gautier V."/>
            <person name="Avarre J.-C."/>
            <person name="Dugue R."/>
            <person name="Gustiano R."/>
            <person name="Ha T.T.T."/>
            <person name="Campet M."/>
            <person name="Sriphairoj K."/>
            <person name="Ribolli J."/>
            <person name="de Almeida F.L."/>
            <person name="Desvignes T."/>
            <person name="Postlethwait J.H."/>
            <person name="Bucao C.F."/>
            <person name="Robinson-Rechavi M."/>
            <person name="Bobe J."/>
            <person name="Herpin A."/>
            <person name="Guiguen Y."/>
        </authorList>
    </citation>
    <scope>NUCLEOTIDE SEQUENCE [LARGE SCALE GENOMIC DNA]</scope>
    <source>
        <strain evidence="1">YG-Dec2019</strain>
    </source>
</reference>